<feature type="region of interest" description="Disordered" evidence="1">
    <location>
        <begin position="1"/>
        <end position="50"/>
    </location>
</feature>
<feature type="domain" description="ParB-like N-terminal" evidence="2">
    <location>
        <begin position="60"/>
        <end position="149"/>
    </location>
</feature>
<dbReference type="InterPro" id="IPR003115">
    <property type="entry name" value="ParB_N"/>
</dbReference>
<dbReference type="SUPFAM" id="SSF110849">
    <property type="entry name" value="ParB/Sulfiredoxin"/>
    <property type="match status" value="1"/>
</dbReference>
<feature type="compositionally biased region" description="Low complexity" evidence="1">
    <location>
        <begin position="25"/>
        <end position="36"/>
    </location>
</feature>
<evidence type="ECO:0000256" key="1">
    <source>
        <dbReference type="SAM" id="MobiDB-lite"/>
    </source>
</evidence>
<evidence type="ECO:0000313" key="4">
    <source>
        <dbReference type="Proteomes" id="UP000215506"/>
    </source>
</evidence>
<dbReference type="AlphaFoldDB" id="A0A231GUJ0"/>
<dbReference type="GO" id="GO:0007059">
    <property type="term" value="P:chromosome segregation"/>
    <property type="evidence" value="ECO:0007669"/>
    <property type="project" value="TreeGrafter"/>
</dbReference>
<dbReference type="EMBL" id="NGAF01000035">
    <property type="protein sequence ID" value="OXR40287.1"/>
    <property type="molecule type" value="Genomic_DNA"/>
</dbReference>
<protein>
    <recommendedName>
        <fullName evidence="2">ParB-like N-terminal domain-containing protein</fullName>
    </recommendedName>
</protein>
<dbReference type="PANTHER" id="PTHR33375">
    <property type="entry name" value="CHROMOSOME-PARTITIONING PROTEIN PARB-RELATED"/>
    <property type="match status" value="1"/>
</dbReference>
<dbReference type="Gene3D" id="3.90.1530.10">
    <property type="entry name" value="Conserved hypothetical protein from pyrococcus furiosus pfu- 392566-001, ParB domain"/>
    <property type="match status" value="1"/>
</dbReference>
<dbReference type="InterPro" id="IPR050336">
    <property type="entry name" value="Chromosome_partition/occlusion"/>
</dbReference>
<dbReference type="RefSeq" id="WP_094028213.1">
    <property type="nucleotide sequence ID" value="NZ_NGAF01000035.1"/>
</dbReference>
<accession>A0A231GUJ0</accession>
<feature type="region of interest" description="Disordered" evidence="1">
    <location>
        <begin position="339"/>
        <end position="359"/>
    </location>
</feature>
<evidence type="ECO:0000259" key="2">
    <source>
        <dbReference type="SMART" id="SM00470"/>
    </source>
</evidence>
<feature type="compositionally biased region" description="Basic and acidic residues" evidence="1">
    <location>
        <begin position="345"/>
        <end position="359"/>
    </location>
</feature>
<reference evidence="3 4" key="1">
    <citation type="submission" date="2017-07" db="EMBL/GenBank/DDBJ databases">
        <title>First draft Genome Sequence of Nocardia cerradoensis isolated from human infection.</title>
        <authorList>
            <person name="Carrasco G."/>
        </authorList>
    </citation>
    <scope>NUCLEOTIDE SEQUENCE [LARGE SCALE GENOMIC DNA]</scope>
    <source>
        <strain evidence="3 4">CNM20130759</strain>
    </source>
</reference>
<dbReference type="PANTHER" id="PTHR33375:SF1">
    <property type="entry name" value="CHROMOSOME-PARTITIONING PROTEIN PARB-RELATED"/>
    <property type="match status" value="1"/>
</dbReference>
<organism evidence="3 4">
    <name type="scientific">Nocardia cerradoensis</name>
    <dbReference type="NCBI Taxonomy" id="85688"/>
    <lineage>
        <taxon>Bacteria</taxon>
        <taxon>Bacillati</taxon>
        <taxon>Actinomycetota</taxon>
        <taxon>Actinomycetes</taxon>
        <taxon>Mycobacteriales</taxon>
        <taxon>Nocardiaceae</taxon>
        <taxon>Nocardia</taxon>
    </lineage>
</organism>
<dbReference type="GO" id="GO:0005694">
    <property type="term" value="C:chromosome"/>
    <property type="evidence" value="ECO:0007669"/>
    <property type="project" value="TreeGrafter"/>
</dbReference>
<dbReference type="Proteomes" id="UP000215506">
    <property type="component" value="Unassembled WGS sequence"/>
</dbReference>
<name>A0A231GUJ0_9NOCA</name>
<evidence type="ECO:0000313" key="3">
    <source>
        <dbReference type="EMBL" id="OXR40287.1"/>
    </source>
</evidence>
<dbReference type="InterPro" id="IPR036086">
    <property type="entry name" value="ParB/Sulfiredoxin_sf"/>
</dbReference>
<proteinExistence type="predicted"/>
<sequence>MSPTTLTVVPDIEPADASPAPLGDATGAESATSAESAENERDPHRAGGAALEVPPNATAAYMDPRELVIAENVRTGFDVAEHPKQADSIREFGVGAPVLAEREPDGSVHVLDGQVRVLIAQAVGLTRVPVWITDAPVDVDVKQRRIDRTMAQINLNERRIPLTQADYAAGVALMLDLGASPTRVARGLQQTKRAEVRKLAAVGRSATGRELADAGQYSLDQLAVIAEYDNLGDTDAVEKLTTTSRYNFSYTAKAIAADRDETRRRLHASLPYAAYGFGILTDEPGPDDAYLPATELTRADGEPVTDDDVYADPARWVVWVDVEENAELVDTATGALVDPDTVDWDTQHDPGTEPGEGLRRADGLAWRDRWIPAYYLPADQLDTTGLQRPVHQAADPQEALAAAERAAAAREEARLARRRVRELNKRGVAAAERREEFLSKYLARSKPPVQAAHFVAEYLARNLAPGALQLVTKLLGVGWSTEELVKVIGAASTNRAWVLALGMVLANREVGLDKSLWRTRSEPTARYLHLLADIASPDDDFALVDVEQAAAGDIDFHDIPIDK</sequence>
<keyword evidence="4" id="KW-1185">Reference proteome</keyword>
<dbReference type="CDD" id="cd16387">
    <property type="entry name" value="ParB_N_Srx"/>
    <property type="match status" value="1"/>
</dbReference>
<dbReference type="SMART" id="SM00470">
    <property type="entry name" value="ParB"/>
    <property type="match status" value="1"/>
</dbReference>
<gene>
    <name evidence="3" type="ORF">B7C42_07625</name>
</gene>
<comment type="caution">
    <text evidence="3">The sequence shown here is derived from an EMBL/GenBank/DDBJ whole genome shotgun (WGS) entry which is preliminary data.</text>
</comment>